<keyword evidence="3" id="KW-1185">Reference proteome</keyword>
<name>A0A8T2P0H0_9TELE</name>
<evidence type="ECO:0000313" key="2">
    <source>
        <dbReference type="EMBL" id="KAG9343138.1"/>
    </source>
</evidence>
<dbReference type="EMBL" id="JAFBMS010000024">
    <property type="protein sequence ID" value="KAG9343138.1"/>
    <property type="molecule type" value="Genomic_DNA"/>
</dbReference>
<dbReference type="AlphaFoldDB" id="A0A8T2P0H0"/>
<protein>
    <submittedName>
        <fullName evidence="2">Uncharacterized protein</fullName>
    </submittedName>
</protein>
<evidence type="ECO:0000256" key="1">
    <source>
        <dbReference type="SAM" id="MobiDB-lite"/>
    </source>
</evidence>
<gene>
    <name evidence="2" type="ORF">JZ751_014110</name>
</gene>
<comment type="caution">
    <text evidence="2">The sequence shown here is derived from an EMBL/GenBank/DDBJ whole genome shotgun (WGS) entry which is preliminary data.</text>
</comment>
<organism evidence="2 3">
    <name type="scientific">Albula glossodonta</name>
    <name type="common">roundjaw bonefish</name>
    <dbReference type="NCBI Taxonomy" id="121402"/>
    <lineage>
        <taxon>Eukaryota</taxon>
        <taxon>Metazoa</taxon>
        <taxon>Chordata</taxon>
        <taxon>Craniata</taxon>
        <taxon>Vertebrata</taxon>
        <taxon>Euteleostomi</taxon>
        <taxon>Actinopterygii</taxon>
        <taxon>Neopterygii</taxon>
        <taxon>Teleostei</taxon>
        <taxon>Albuliformes</taxon>
        <taxon>Albulidae</taxon>
        <taxon>Albula</taxon>
    </lineage>
</organism>
<proteinExistence type="predicted"/>
<reference evidence="2" key="1">
    <citation type="thesis" date="2021" institute="BYU ScholarsArchive" country="Provo, UT, USA">
        <title>Applications of and Algorithms for Genome Assembly and Genomic Analyses with an Emphasis on Marine Teleosts.</title>
        <authorList>
            <person name="Pickett B.D."/>
        </authorList>
    </citation>
    <scope>NUCLEOTIDE SEQUENCE</scope>
    <source>
        <strain evidence="2">HI-2016</strain>
    </source>
</reference>
<feature type="region of interest" description="Disordered" evidence="1">
    <location>
        <begin position="106"/>
        <end position="128"/>
    </location>
</feature>
<evidence type="ECO:0000313" key="3">
    <source>
        <dbReference type="Proteomes" id="UP000824540"/>
    </source>
</evidence>
<dbReference type="Proteomes" id="UP000824540">
    <property type="component" value="Unassembled WGS sequence"/>
</dbReference>
<accession>A0A8T2P0H0</accession>
<sequence length="128" mass="13934">MPSLSDTLPPGSVRSRCGEGAGAGGAGVGRSFINLCSALSRWLMRVFRATRLAAMSFTSAFSWALRPCSSWVTYLLHLCGPLVHAEDCLCHGLQLLLQSRVAELDGDGQSGVRLARQRRRTEEREKEA</sequence>